<dbReference type="Proteomes" id="UP001500280">
    <property type="component" value="Unassembled WGS sequence"/>
</dbReference>
<sequence length="284" mass="29719">MLDAQQRLEYASAVTRFGGGQTNAVRLIRRQGLDAFESIHAGLTGAQLDEVLRSVEDLQTAGVDALLLGEAGYPSTLANAGVAAPALFVKGQQDLLEHRGFGVCGSRNATDESLRAARACSESIAIHDFTVVSGYARGVDMTCHVGALAAGGTTVIVLPEGILNFRIKRGDLESLWDPARTVVISQFSPRKPWSAGGAMGRNAIIAGLSQGLVVVEAGETGGTLAAGMHALDRGQPVLTLELFGAPAGNRMLQARGAIPIKSRQELDAYLLHLPSNGSPQLTLL</sequence>
<feature type="domain" description="Smf/DprA SLOG" evidence="2">
    <location>
        <begin position="67"/>
        <end position="265"/>
    </location>
</feature>
<dbReference type="PANTHER" id="PTHR43022">
    <property type="entry name" value="PROTEIN SMF"/>
    <property type="match status" value="1"/>
</dbReference>
<dbReference type="EMBL" id="BAAANF010000022">
    <property type="protein sequence ID" value="GAA1708698.1"/>
    <property type="molecule type" value="Genomic_DNA"/>
</dbReference>
<dbReference type="InterPro" id="IPR003488">
    <property type="entry name" value="DprA"/>
</dbReference>
<proteinExistence type="inferred from homology"/>
<dbReference type="InterPro" id="IPR057666">
    <property type="entry name" value="DrpA_SLOG"/>
</dbReference>
<comment type="caution">
    <text evidence="3">The sequence shown here is derived from an EMBL/GenBank/DDBJ whole genome shotgun (WGS) entry which is preliminary data.</text>
</comment>
<dbReference type="PANTHER" id="PTHR43022:SF1">
    <property type="entry name" value="PROTEIN SMF"/>
    <property type="match status" value="1"/>
</dbReference>
<evidence type="ECO:0000256" key="1">
    <source>
        <dbReference type="ARBA" id="ARBA00006525"/>
    </source>
</evidence>
<protein>
    <recommendedName>
        <fullName evidence="2">Smf/DprA SLOG domain-containing protein</fullName>
    </recommendedName>
</protein>
<dbReference type="Gene3D" id="3.40.50.450">
    <property type="match status" value="1"/>
</dbReference>
<reference evidence="3 4" key="1">
    <citation type="journal article" date="2019" name="Int. J. Syst. Evol. Microbiol.">
        <title>The Global Catalogue of Microorganisms (GCM) 10K type strain sequencing project: providing services to taxonomists for standard genome sequencing and annotation.</title>
        <authorList>
            <consortium name="The Broad Institute Genomics Platform"/>
            <consortium name="The Broad Institute Genome Sequencing Center for Infectious Disease"/>
            <person name="Wu L."/>
            <person name="Ma J."/>
        </authorList>
    </citation>
    <scope>NUCLEOTIDE SEQUENCE [LARGE SCALE GENOMIC DNA]</scope>
    <source>
        <strain evidence="3 4">JCM 14307</strain>
    </source>
</reference>
<gene>
    <name evidence="3" type="ORF">GCM10009745_65710</name>
</gene>
<dbReference type="RefSeq" id="WP_344160729.1">
    <property type="nucleotide sequence ID" value="NZ_BAAANF010000022.1"/>
</dbReference>
<dbReference type="SUPFAM" id="SSF102405">
    <property type="entry name" value="MCP/YpsA-like"/>
    <property type="match status" value="1"/>
</dbReference>
<evidence type="ECO:0000259" key="2">
    <source>
        <dbReference type="Pfam" id="PF02481"/>
    </source>
</evidence>
<comment type="similarity">
    <text evidence="1">Belongs to the DprA/Smf family.</text>
</comment>
<evidence type="ECO:0000313" key="4">
    <source>
        <dbReference type="Proteomes" id="UP001500280"/>
    </source>
</evidence>
<accession>A0ABN2INU2</accession>
<organism evidence="3 4">
    <name type="scientific">Kribbella yunnanensis</name>
    <dbReference type="NCBI Taxonomy" id="190194"/>
    <lineage>
        <taxon>Bacteria</taxon>
        <taxon>Bacillati</taxon>
        <taxon>Actinomycetota</taxon>
        <taxon>Actinomycetes</taxon>
        <taxon>Propionibacteriales</taxon>
        <taxon>Kribbellaceae</taxon>
        <taxon>Kribbella</taxon>
    </lineage>
</organism>
<evidence type="ECO:0000313" key="3">
    <source>
        <dbReference type="EMBL" id="GAA1708698.1"/>
    </source>
</evidence>
<name>A0ABN2INU2_9ACTN</name>
<dbReference type="Pfam" id="PF02481">
    <property type="entry name" value="DNA_processg_A"/>
    <property type="match status" value="1"/>
</dbReference>
<keyword evidence="4" id="KW-1185">Reference proteome</keyword>